<sequence>MKIYLTLFLLLWGTCLISGQNTIGLPDIINYPKQTYKAGTQNWGIAQDKNNLLYFANNEGIVSFDGAYWKTYPVPNKTITRSVAVDSNNTIYVGAQNEIGYFEAGENGQLTYKSLKPLIPEKNRSITDVWDIICHKQSVFFRATEAIFELRDNHINVYPAPIWLYIGKAAGNNLIAQEYSNGIVQFDNGTWTRIVDPAKMPEGYLITASLPVGQDSTLIVTLKNGLYLYHNRTIKPVQSPQLNVIANYHIYDATLVDENTIALATSTHGCIIIDKNLQTIQSFSRQEGLQNNNILSVFTDKHKNIWLGLDNGIDFIAYNSAIKNIQPETDNDVSGYSAIIYQKQLYLATTNGVYTAPLQPEKDFSFSKGVFEKVNNARGQTWNLSIVNNQLLAGHHEGLFTIQQNQATLLDKTSGFWSFLPLSSIAPSPVIVAGTYHGIRLYDYVTNSINKAHIEVPFESSRFVAIHNNIIWVSHPYKGVYRVDYQNGSPTVKAYNNLAKHGLGESGNYIFKIKDQIIATTEQGIFEYSSTTDKFIASAYFNAIFGKTIIRYLKEDAQGNLWFVYDKNLGVVDFSGPSPRIIYIAELNGRMVSGFEQVYPANEHNIFVGGEKGYFHINYAKYKQQTLTPIVQLRSVLTQGKTDSLIFGGYAQGPEVEQPTVPYHSNSFYFQFSSPFYEQQSNIEYSYFLRGYDKKWSDWNNKTEKEYTYLPAGTYTFYIKARNNLGNVSEEYSYSFTILPPWYFTWWAYSIYCLVALYGLYLLYKLQKRKFARQRKTYEEEQKRLQYLHQLEVDKYAEEQNKLQYQHQIVLEQNEKEIISLKNEKLESEIQFKNKEMASTTMHLLKKGELIHKLKEELQQLSKNTSDENALDAFKRMIKSLNEEEKTDKDWEHFTIHFDKVHNDFFIALKAKHDNLTANELKLCAFLRMNLSTKEIAQLMNISVRGVEISRYRLRKKLNIPTETNLFTYFLDFHTNGKREVV</sequence>
<evidence type="ECO:0000259" key="4">
    <source>
        <dbReference type="SMART" id="SM00421"/>
    </source>
</evidence>
<evidence type="ECO:0000256" key="3">
    <source>
        <dbReference type="SAM" id="Phobius"/>
    </source>
</evidence>
<dbReference type="InterPro" id="IPR011123">
    <property type="entry name" value="Y_Y_Y"/>
</dbReference>
<dbReference type="RefSeq" id="WP_386099897.1">
    <property type="nucleotide sequence ID" value="NZ_JBHUOZ010000003.1"/>
</dbReference>
<keyword evidence="3" id="KW-0812">Transmembrane</keyword>
<dbReference type="EMBL" id="JBHUOZ010000003">
    <property type="protein sequence ID" value="MFD2920814.1"/>
    <property type="molecule type" value="Genomic_DNA"/>
</dbReference>
<keyword evidence="6" id="KW-1185">Reference proteome</keyword>
<accession>A0ABW6A6L9</accession>
<feature type="domain" description="HTH luxR-type" evidence="4">
    <location>
        <begin position="913"/>
        <end position="970"/>
    </location>
</feature>
<protein>
    <submittedName>
        <fullName evidence="5">Triple tyrosine motif-containing protein</fullName>
    </submittedName>
</protein>
<keyword evidence="1" id="KW-0597">Phosphoprotein</keyword>
<evidence type="ECO:0000256" key="1">
    <source>
        <dbReference type="ARBA" id="ARBA00022553"/>
    </source>
</evidence>
<evidence type="ECO:0000256" key="2">
    <source>
        <dbReference type="SAM" id="Coils"/>
    </source>
</evidence>
<dbReference type="Pfam" id="PF07495">
    <property type="entry name" value="Y_Y_Y"/>
    <property type="match status" value="1"/>
</dbReference>
<dbReference type="InterPro" id="IPR015943">
    <property type="entry name" value="WD40/YVTN_repeat-like_dom_sf"/>
</dbReference>
<dbReference type="SMART" id="SM00421">
    <property type="entry name" value="HTH_LUXR"/>
    <property type="match status" value="1"/>
</dbReference>
<dbReference type="SUPFAM" id="SSF46894">
    <property type="entry name" value="C-terminal effector domain of the bipartite response regulators"/>
    <property type="match status" value="1"/>
</dbReference>
<dbReference type="SUPFAM" id="SSF50998">
    <property type="entry name" value="Quinoprotein alcohol dehydrogenase-like"/>
    <property type="match status" value="1"/>
</dbReference>
<keyword evidence="2" id="KW-0175">Coiled coil</keyword>
<reference evidence="6" key="1">
    <citation type="journal article" date="2019" name="Int. J. Syst. Evol. Microbiol.">
        <title>The Global Catalogue of Microorganisms (GCM) 10K type strain sequencing project: providing services to taxonomists for standard genome sequencing and annotation.</title>
        <authorList>
            <consortium name="The Broad Institute Genomics Platform"/>
            <consortium name="The Broad Institute Genome Sequencing Center for Infectious Disease"/>
            <person name="Wu L."/>
            <person name="Ma J."/>
        </authorList>
    </citation>
    <scope>NUCLEOTIDE SEQUENCE [LARGE SCALE GENOMIC DNA]</scope>
    <source>
        <strain evidence="6">KCTC 23299</strain>
    </source>
</reference>
<dbReference type="Gene3D" id="2.60.40.10">
    <property type="entry name" value="Immunoglobulins"/>
    <property type="match status" value="1"/>
</dbReference>
<proteinExistence type="predicted"/>
<dbReference type="PANTHER" id="PTHR43547:SF2">
    <property type="entry name" value="HYBRID SIGNAL TRANSDUCTION HISTIDINE KINASE C"/>
    <property type="match status" value="1"/>
</dbReference>
<dbReference type="Gene3D" id="2.130.10.10">
    <property type="entry name" value="YVTN repeat-like/Quinoprotein amine dehydrogenase"/>
    <property type="match status" value="3"/>
</dbReference>
<name>A0ABW6A6L9_9BACT</name>
<dbReference type="InterPro" id="IPR013783">
    <property type="entry name" value="Ig-like_fold"/>
</dbReference>
<dbReference type="InterPro" id="IPR011047">
    <property type="entry name" value="Quinoprotein_ADH-like_sf"/>
</dbReference>
<gene>
    <name evidence="5" type="ORF">ACFS6H_13900</name>
</gene>
<dbReference type="InterPro" id="IPR036388">
    <property type="entry name" value="WH-like_DNA-bd_sf"/>
</dbReference>
<comment type="caution">
    <text evidence="5">The sequence shown here is derived from an EMBL/GenBank/DDBJ whole genome shotgun (WGS) entry which is preliminary data.</text>
</comment>
<evidence type="ECO:0000313" key="5">
    <source>
        <dbReference type="EMBL" id="MFD2920814.1"/>
    </source>
</evidence>
<organism evidence="5 6">
    <name type="scientific">Terrimonas rubra</name>
    <dbReference type="NCBI Taxonomy" id="1035890"/>
    <lineage>
        <taxon>Bacteria</taxon>
        <taxon>Pseudomonadati</taxon>
        <taxon>Bacteroidota</taxon>
        <taxon>Chitinophagia</taxon>
        <taxon>Chitinophagales</taxon>
        <taxon>Chitinophagaceae</taxon>
        <taxon>Terrimonas</taxon>
    </lineage>
</organism>
<dbReference type="PANTHER" id="PTHR43547">
    <property type="entry name" value="TWO-COMPONENT HISTIDINE KINASE"/>
    <property type="match status" value="1"/>
</dbReference>
<feature type="coiled-coil region" evidence="2">
    <location>
        <begin position="809"/>
        <end position="884"/>
    </location>
</feature>
<evidence type="ECO:0000313" key="6">
    <source>
        <dbReference type="Proteomes" id="UP001597511"/>
    </source>
</evidence>
<dbReference type="InterPro" id="IPR016032">
    <property type="entry name" value="Sig_transdc_resp-reg_C-effctor"/>
</dbReference>
<dbReference type="InterPro" id="IPR000792">
    <property type="entry name" value="Tscrpt_reg_LuxR_C"/>
</dbReference>
<keyword evidence="3" id="KW-1133">Transmembrane helix</keyword>
<feature type="transmembrane region" description="Helical" evidence="3">
    <location>
        <begin position="742"/>
        <end position="764"/>
    </location>
</feature>
<dbReference type="Gene3D" id="1.10.10.10">
    <property type="entry name" value="Winged helix-like DNA-binding domain superfamily/Winged helix DNA-binding domain"/>
    <property type="match status" value="1"/>
</dbReference>
<dbReference type="Pfam" id="PF00196">
    <property type="entry name" value="GerE"/>
    <property type="match status" value="1"/>
</dbReference>
<keyword evidence="3" id="KW-0472">Membrane</keyword>
<dbReference type="Proteomes" id="UP001597511">
    <property type="component" value="Unassembled WGS sequence"/>
</dbReference>